<dbReference type="InterPro" id="IPR029058">
    <property type="entry name" value="AB_hydrolase_fold"/>
</dbReference>
<keyword evidence="1" id="KW-0378">Hydrolase</keyword>
<keyword evidence="1" id="KW-0645">Protease</keyword>
<dbReference type="GO" id="GO:0008233">
    <property type="term" value="F:peptidase activity"/>
    <property type="evidence" value="ECO:0007669"/>
    <property type="project" value="UniProtKB-KW"/>
</dbReference>
<sequence length="131" mass="14301">MMVLYDRLQGKANVYTMDYRGTGRSEKLACQASGSSSLSDIDPVDVPECAQELEDKYGDLAAFSATSAAKDLAGFIVDYTNDFSTTIYGVGYGTIWVERIMHLDPPEVTGYVLDSVTTTSGANPDKFFNRL</sequence>
<evidence type="ECO:0000313" key="1">
    <source>
        <dbReference type="EMBL" id="POM79889.1"/>
    </source>
</evidence>
<protein>
    <submittedName>
        <fullName evidence="1">Serine protease family S33</fullName>
    </submittedName>
</protein>
<dbReference type="Proteomes" id="UP000237271">
    <property type="component" value="Unassembled WGS sequence"/>
</dbReference>
<name>A0A2P4YQ76_9STRA</name>
<dbReference type="AlphaFoldDB" id="A0A2P4YQ76"/>
<reference evidence="1 2" key="1">
    <citation type="journal article" date="2017" name="Genome Biol. Evol.">
        <title>Phytophthora megakarya and P. palmivora, closely related causal agents of cacao black pod rot, underwent increases in genome sizes and gene numbers by different mechanisms.</title>
        <authorList>
            <person name="Ali S.S."/>
            <person name="Shao J."/>
            <person name="Lary D.J."/>
            <person name="Kronmiller B."/>
            <person name="Shen D."/>
            <person name="Strem M.D."/>
            <person name="Amoako-Attah I."/>
            <person name="Akrofi A.Y."/>
            <person name="Begoude B.A."/>
            <person name="Ten Hoopen G.M."/>
            <person name="Coulibaly K."/>
            <person name="Kebe B.I."/>
            <person name="Melnick R.L."/>
            <person name="Guiltinan M.J."/>
            <person name="Tyler B.M."/>
            <person name="Meinhardt L.W."/>
            <person name="Bailey B.A."/>
        </authorList>
    </citation>
    <scope>NUCLEOTIDE SEQUENCE [LARGE SCALE GENOMIC DNA]</scope>
    <source>
        <strain evidence="2">sbr112.9</strain>
    </source>
</reference>
<dbReference type="SUPFAM" id="SSF53474">
    <property type="entry name" value="alpha/beta-Hydrolases"/>
    <property type="match status" value="1"/>
</dbReference>
<dbReference type="GO" id="GO:0006508">
    <property type="term" value="P:proteolysis"/>
    <property type="evidence" value="ECO:0007669"/>
    <property type="project" value="UniProtKB-KW"/>
</dbReference>
<dbReference type="OrthoDB" id="123000at2759"/>
<comment type="caution">
    <text evidence="1">The sequence shown here is derived from an EMBL/GenBank/DDBJ whole genome shotgun (WGS) entry which is preliminary data.</text>
</comment>
<evidence type="ECO:0000313" key="2">
    <source>
        <dbReference type="Proteomes" id="UP000237271"/>
    </source>
</evidence>
<gene>
    <name evidence="1" type="ORF">PHPALM_2341</name>
</gene>
<accession>A0A2P4YQ76</accession>
<keyword evidence="2" id="KW-1185">Reference proteome</keyword>
<proteinExistence type="predicted"/>
<organism evidence="1 2">
    <name type="scientific">Phytophthora palmivora</name>
    <dbReference type="NCBI Taxonomy" id="4796"/>
    <lineage>
        <taxon>Eukaryota</taxon>
        <taxon>Sar</taxon>
        <taxon>Stramenopiles</taxon>
        <taxon>Oomycota</taxon>
        <taxon>Peronosporomycetes</taxon>
        <taxon>Peronosporales</taxon>
        <taxon>Peronosporaceae</taxon>
        <taxon>Phytophthora</taxon>
    </lineage>
</organism>
<dbReference type="EMBL" id="NCKW01000910">
    <property type="protein sequence ID" value="POM79889.1"/>
    <property type="molecule type" value="Genomic_DNA"/>
</dbReference>
<dbReference type="Gene3D" id="3.40.50.1820">
    <property type="entry name" value="alpha/beta hydrolase"/>
    <property type="match status" value="1"/>
</dbReference>